<sequence>MIKKYVLENPEQLAQITFFLVTLGLFIFNMVYALKMDKQKAQKIAETAIELDD</sequence>
<evidence type="ECO:0000313" key="2">
    <source>
        <dbReference type="EMBL" id="MFD2277228.1"/>
    </source>
</evidence>
<accession>A0ABW5E5A3</accession>
<keyword evidence="1" id="KW-1133">Transmembrane helix</keyword>
<evidence type="ECO:0000256" key="1">
    <source>
        <dbReference type="SAM" id="Phobius"/>
    </source>
</evidence>
<organism evidence="2 3">
    <name type="scientific">Rubritalea spongiae</name>
    <dbReference type="NCBI Taxonomy" id="430797"/>
    <lineage>
        <taxon>Bacteria</taxon>
        <taxon>Pseudomonadati</taxon>
        <taxon>Verrucomicrobiota</taxon>
        <taxon>Verrucomicrobiia</taxon>
        <taxon>Verrucomicrobiales</taxon>
        <taxon>Rubritaleaceae</taxon>
        <taxon>Rubritalea</taxon>
    </lineage>
</organism>
<name>A0ABW5E5A3_9BACT</name>
<dbReference type="EMBL" id="JBHUJC010000041">
    <property type="protein sequence ID" value="MFD2277228.1"/>
    <property type="molecule type" value="Genomic_DNA"/>
</dbReference>
<keyword evidence="1" id="KW-0472">Membrane</keyword>
<feature type="transmembrane region" description="Helical" evidence="1">
    <location>
        <begin position="12"/>
        <end position="34"/>
    </location>
</feature>
<protein>
    <recommendedName>
        <fullName evidence="4">CcoQ/FixQ family Cbb3-type cytochrome c oxidase assembly chaperone</fullName>
    </recommendedName>
</protein>
<keyword evidence="1" id="KW-0812">Transmembrane</keyword>
<dbReference type="Proteomes" id="UP001597297">
    <property type="component" value="Unassembled WGS sequence"/>
</dbReference>
<dbReference type="RefSeq" id="WP_377093988.1">
    <property type="nucleotide sequence ID" value="NZ_JBHSJM010000001.1"/>
</dbReference>
<proteinExistence type="predicted"/>
<evidence type="ECO:0000313" key="3">
    <source>
        <dbReference type="Proteomes" id="UP001597297"/>
    </source>
</evidence>
<reference evidence="3" key="1">
    <citation type="journal article" date="2019" name="Int. J. Syst. Evol. Microbiol.">
        <title>The Global Catalogue of Microorganisms (GCM) 10K type strain sequencing project: providing services to taxonomists for standard genome sequencing and annotation.</title>
        <authorList>
            <consortium name="The Broad Institute Genomics Platform"/>
            <consortium name="The Broad Institute Genome Sequencing Center for Infectious Disease"/>
            <person name="Wu L."/>
            <person name="Ma J."/>
        </authorList>
    </citation>
    <scope>NUCLEOTIDE SEQUENCE [LARGE SCALE GENOMIC DNA]</scope>
    <source>
        <strain evidence="3">JCM 16545</strain>
    </source>
</reference>
<comment type="caution">
    <text evidence="2">The sequence shown here is derived from an EMBL/GenBank/DDBJ whole genome shotgun (WGS) entry which is preliminary data.</text>
</comment>
<gene>
    <name evidence="2" type="ORF">ACFSQZ_12170</name>
</gene>
<keyword evidence="3" id="KW-1185">Reference proteome</keyword>
<evidence type="ECO:0008006" key="4">
    <source>
        <dbReference type="Google" id="ProtNLM"/>
    </source>
</evidence>